<dbReference type="SUPFAM" id="SSF51395">
    <property type="entry name" value="FMN-linked oxidoreductases"/>
    <property type="match status" value="1"/>
</dbReference>
<dbReference type="InterPro" id="IPR013785">
    <property type="entry name" value="Aldolase_TIM"/>
</dbReference>
<sequence length="624" mass="68670">MKLEGKSIGSLHLKNPFIAAPVKTAYADLDSHVNQRHINYYTNLAKGGVALIIIEPTAVLKSGKEHPKQLCIDSDYCIDELFQITKTIHDNGSLACINLNHAGRAANPKASDGVVLSPSAIMCPSTMQTPKELTKDQIKEIVEAFGKATARAKKAGFDAIEIQGGMGYLIAQFLKERTNKRKDEYGKDKLLFAKEVFEQVAKFSDGLDLILRVSANEFVEGGIDEQDNVALINLAKQYGVKAVHAGLGNACDTPLWYYSYASTSTDKQIESFKKLKSLIDLPIIVDGRMGNPERINNLLKEGWIDFFGLGRSLVADQYFVNKLLNDEFDKIWYCGGCLQGCLYNVRSGIGLGCITNPFVDKNFFEPSGKKLKVCVVGGGPTGIAAGIYAKMKGYDAIVFEKKELGGQFILATKAPYKDAMQKPLNALINEAKRRGVEFSYEQATYEKIQALNPDLVVIATGANSQIPNIKGLESEYVIDAFSFFEGKAKPKGKRVLVLGIGLIGREAIEILANQGFEVVGVDILSDLTQDFTLARLKNNSNVKMFTGTSVEEFTKDSVFARQEDEAINLGKFDTIISSIGTKSDRTLYEQIKDKFKNIEIIGDAAKVVDIYTATQSAYDLMDRY</sequence>
<dbReference type="STRING" id="1562698.DESAMIL20_1635"/>
<evidence type="ECO:0000256" key="9">
    <source>
        <dbReference type="ARBA" id="ARBA00023014"/>
    </source>
</evidence>
<dbReference type="Pfam" id="PF07992">
    <property type="entry name" value="Pyr_redox_2"/>
    <property type="match status" value="1"/>
</dbReference>
<keyword evidence="7" id="KW-0560">Oxidoreductase</keyword>
<dbReference type="PANTHER" id="PTHR42917:SF2">
    <property type="entry name" value="2,4-DIENOYL-COA REDUCTASE [(2E)-ENOYL-COA-PRODUCING]"/>
    <property type="match status" value="1"/>
</dbReference>
<dbReference type="InterPro" id="IPR036188">
    <property type="entry name" value="FAD/NAD-bd_sf"/>
</dbReference>
<evidence type="ECO:0000256" key="6">
    <source>
        <dbReference type="ARBA" id="ARBA00022723"/>
    </source>
</evidence>
<keyword evidence="4" id="KW-0285">Flavoprotein</keyword>
<evidence type="ECO:0000313" key="13">
    <source>
        <dbReference type="Proteomes" id="UP000194141"/>
    </source>
</evidence>
<comment type="cofactor">
    <cofactor evidence="2">
        <name>[4Fe-4S] cluster</name>
        <dbReference type="ChEBI" id="CHEBI:49883"/>
    </cofactor>
</comment>
<evidence type="ECO:0000259" key="11">
    <source>
        <dbReference type="Pfam" id="PF07992"/>
    </source>
</evidence>
<evidence type="ECO:0000256" key="3">
    <source>
        <dbReference type="ARBA" id="ARBA00011048"/>
    </source>
</evidence>
<evidence type="ECO:0000256" key="4">
    <source>
        <dbReference type="ARBA" id="ARBA00022630"/>
    </source>
</evidence>
<dbReference type="SUPFAM" id="SSF51905">
    <property type="entry name" value="FAD/NAD(P)-binding domain"/>
    <property type="match status" value="1"/>
</dbReference>
<dbReference type="OrthoDB" id="9784632at2"/>
<dbReference type="GO" id="GO:0051536">
    <property type="term" value="F:iron-sulfur cluster binding"/>
    <property type="evidence" value="ECO:0007669"/>
    <property type="project" value="UniProtKB-KW"/>
</dbReference>
<comment type="similarity">
    <text evidence="3">In the N-terminal section; belongs to the NADH:flavin oxidoreductase/NADH oxidase family.</text>
</comment>
<dbReference type="GO" id="GO:0046872">
    <property type="term" value="F:metal ion binding"/>
    <property type="evidence" value="ECO:0007669"/>
    <property type="project" value="UniProtKB-KW"/>
</dbReference>
<keyword evidence="6" id="KW-0479">Metal-binding</keyword>
<evidence type="ECO:0000256" key="7">
    <source>
        <dbReference type="ARBA" id="ARBA00023002"/>
    </source>
</evidence>
<dbReference type="CDD" id="cd02803">
    <property type="entry name" value="OYE_like_FMN_family"/>
    <property type="match status" value="1"/>
</dbReference>
<organism evidence="12 13">
    <name type="scientific">Desulfurella amilsii</name>
    <dbReference type="NCBI Taxonomy" id="1562698"/>
    <lineage>
        <taxon>Bacteria</taxon>
        <taxon>Pseudomonadati</taxon>
        <taxon>Campylobacterota</taxon>
        <taxon>Desulfurellia</taxon>
        <taxon>Desulfurellales</taxon>
        <taxon>Desulfurellaceae</taxon>
        <taxon>Desulfurella</taxon>
    </lineage>
</organism>
<name>A0A1X4XX20_9BACT</name>
<dbReference type="Gene3D" id="3.50.50.60">
    <property type="entry name" value="FAD/NAD(P)-binding domain"/>
    <property type="match status" value="1"/>
</dbReference>
<evidence type="ECO:0000256" key="5">
    <source>
        <dbReference type="ARBA" id="ARBA00022643"/>
    </source>
</evidence>
<comment type="caution">
    <text evidence="12">The sequence shown here is derived from an EMBL/GenBank/DDBJ whole genome shotgun (WGS) entry which is preliminary data.</text>
</comment>
<proteinExistence type="inferred from homology"/>
<reference evidence="12 13" key="1">
    <citation type="journal article" date="2017" name="Front. Microbiol.">
        <title>Genome Sequence of Desulfurella amilsii Strain TR1 and Comparative Genomics of Desulfurellaceae Family.</title>
        <authorList>
            <person name="Florentino A.P."/>
            <person name="Stams A.J."/>
            <person name="Sanchez-Andrea I."/>
        </authorList>
    </citation>
    <scope>NUCLEOTIDE SEQUENCE [LARGE SCALE GENOMIC DNA]</scope>
    <source>
        <strain evidence="12 13">TR1</strain>
    </source>
</reference>
<dbReference type="PRINTS" id="PR00368">
    <property type="entry name" value="FADPNR"/>
</dbReference>
<dbReference type="AlphaFoldDB" id="A0A1X4XX20"/>
<dbReference type="EMBL" id="MDSU01000018">
    <property type="protein sequence ID" value="OSS42082.1"/>
    <property type="molecule type" value="Genomic_DNA"/>
</dbReference>
<comment type="cofactor">
    <cofactor evidence="1">
        <name>FMN</name>
        <dbReference type="ChEBI" id="CHEBI:58210"/>
    </cofactor>
</comment>
<protein>
    <submittedName>
        <fullName evidence="12">NADH oxidase</fullName>
    </submittedName>
</protein>
<dbReference type="InterPro" id="IPR023753">
    <property type="entry name" value="FAD/NAD-binding_dom"/>
</dbReference>
<gene>
    <name evidence="12" type="ORF">DESAMIL20_1635</name>
</gene>
<feature type="domain" description="NADH:flavin oxidoreductase/NADH oxidase N-terminal" evidence="10">
    <location>
        <begin position="8"/>
        <end position="323"/>
    </location>
</feature>
<keyword evidence="9" id="KW-0411">Iron-sulfur</keyword>
<evidence type="ECO:0000259" key="10">
    <source>
        <dbReference type="Pfam" id="PF00724"/>
    </source>
</evidence>
<evidence type="ECO:0000256" key="8">
    <source>
        <dbReference type="ARBA" id="ARBA00023004"/>
    </source>
</evidence>
<dbReference type="Gene3D" id="3.40.50.720">
    <property type="entry name" value="NAD(P)-binding Rossmann-like Domain"/>
    <property type="match status" value="1"/>
</dbReference>
<accession>A0A1X4XX20</accession>
<feature type="domain" description="FAD/NAD(P)-binding" evidence="11">
    <location>
        <begin position="372"/>
        <end position="595"/>
    </location>
</feature>
<dbReference type="Proteomes" id="UP000194141">
    <property type="component" value="Unassembled WGS sequence"/>
</dbReference>
<keyword evidence="5" id="KW-0288">FMN</keyword>
<dbReference type="PRINTS" id="PR00469">
    <property type="entry name" value="PNDRDTASEII"/>
</dbReference>
<dbReference type="RefSeq" id="WP_086034340.1">
    <property type="nucleotide sequence ID" value="NZ_MDSU01000018.1"/>
</dbReference>
<evidence type="ECO:0000256" key="2">
    <source>
        <dbReference type="ARBA" id="ARBA00001966"/>
    </source>
</evidence>
<dbReference type="GO" id="GO:0016491">
    <property type="term" value="F:oxidoreductase activity"/>
    <property type="evidence" value="ECO:0007669"/>
    <property type="project" value="UniProtKB-KW"/>
</dbReference>
<dbReference type="InterPro" id="IPR001155">
    <property type="entry name" value="OxRdtase_FMN_N"/>
</dbReference>
<dbReference type="InterPro" id="IPR051793">
    <property type="entry name" value="NADH:flavin_oxidoreductase"/>
</dbReference>
<keyword evidence="8" id="KW-0408">Iron</keyword>
<dbReference type="Gene3D" id="3.20.20.70">
    <property type="entry name" value="Aldolase class I"/>
    <property type="match status" value="1"/>
</dbReference>
<dbReference type="GO" id="GO:0010181">
    <property type="term" value="F:FMN binding"/>
    <property type="evidence" value="ECO:0007669"/>
    <property type="project" value="InterPro"/>
</dbReference>
<evidence type="ECO:0000256" key="1">
    <source>
        <dbReference type="ARBA" id="ARBA00001917"/>
    </source>
</evidence>
<keyword evidence="13" id="KW-1185">Reference proteome</keyword>
<dbReference type="PANTHER" id="PTHR42917">
    <property type="entry name" value="2,4-DIENOYL-COA REDUCTASE"/>
    <property type="match status" value="1"/>
</dbReference>
<dbReference type="Pfam" id="PF00724">
    <property type="entry name" value="Oxidored_FMN"/>
    <property type="match status" value="1"/>
</dbReference>
<evidence type="ECO:0000313" key="12">
    <source>
        <dbReference type="EMBL" id="OSS42082.1"/>
    </source>
</evidence>